<gene>
    <name evidence="1" type="ORF">SAMN05660284_00190</name>
</gene>
<dbReference type="Proteomes" id="UP000242869">
    <property type="component" value="Unassembled WGS sequence"/>
</dbReference>
<proteinExistence type="predicted"/>
<dbReference type="OrthoDB" id="6400802at2"/>
<dbReference type="EMBL" id="FOVE01000001">
    <property type="protein sequence ID" value="SFM98024.1"/>
    <property type="molecule type" value="Genomic_DNA"/>
</dbReference>
<evidence type="ECO:0000313" key="1">
    <source>
        <dbReference type="EMBL" id="SFM98024.1"/>
    </source>
</evidence>
<keyword evidence="2" id="KW-1185">Reference proteome</keyword>
<dbReference type="RefSeq" id="WP_091189821.1">
    <property type="nucleotide sequence ID" value="NZ_FOVE01000001.1"/>
</dbReference>
<organism evidence="1 2">
    <name type="scientific">Formivibrio citricus</name>
    <dbReference type="NCBI Taxonomy" id="83765"/>
    <lineage>
        <taxon>Bacteria</taxon>
        <taxon>Pseudomonadati</taxon>
        <taxon>Pseudomonadota</taxon>
        <taxon>Betaproteobacteria</taxon>
        <taxon>Neisseriales</taxon>
        <taxon>Chitinibacteraceae</taxon>
        <taxon>Formivibrio</taxon>
    </lineage>
</organism>
<sequence>MNEVKKMLFLQQRFHILSLFSNSKSQCNITPAYAYAWFAGVYPSQSKTAVWHLPYKDQFEINDEAINSLHELLSDRWSAKNPIGFLELEGHLGFVHQGEVWSSVVEEIAGKSLIEQAFSTGGWNRSKLCKACRYLYLTNCLDADLWGVLLERTPELASVVTGEFGAGDICFE</sequence>
<name>A0A1I4VA31_9NEIS</name>
<evidence type="ECO:0000313" key="2">
    <source>
        <dbReference type="Proteomes" id="UP000242869"/>
    </source>
</evidence>
<dbReference type="AlphaFoldDB" id="A0A1I4VA31"/>
<accession>A0A1I4VA31</accession>
<reference evidence="2" key="1">
    <citation type="submission" date="2016-10" db="EMBL/GenBank/DDBJ databases">
        <authorList>
            <person name="Varghese N."/>
            <person name="Submissions S."/>
        </authorList>
    </citation>
    <scope>NUCLEOTIDE SEQUENCE [LARGE SCALE GENOMIC DNA]</scope>
    <source>
        <strain evidence="2">DSM 6150</strain>
    </source>
</reference>
<protein>
    <submittedName>
        <fullName evidence="1">Uncharacterized protein</fullName>
    </submittedName>
</protein>